<feature type="binding site" evidence="1">
    <location>
        <position position="84"/>
    </location>
    <ligand>
        <name>Zn(2+)</name>
        <dbReference type="ChEBI" id="CHEBI:29105"/>
    </ligand>
</feature>
<reference evidence="3" key="1">
    <citation type="submission" date="2016-09" db="EMBL/GenBank/DDBJ databases">
        <title>Comparative genomics of the Campylobacter concisus group.</title>
        <authorList>
            <person name="Miller W.G."/>
            <person name="Yee E."/>
            <person name="Chapman M.H."/>
            <person name="Huynh S."/>
            <person name="Bono J.L."/>
            <person name="On S.L.W."/>
            <person name="StLeger J."/>
            <person name="Foster G."/>
            <person name="Parker C.T."/>
        </authorList>
    </citation>
    <scope>NUCLEOTIDE SEQUENCE [LARGE SCALE GENOMIC DNA]</scope>
    <source>
        <strain evidence="3">RM18021</strain>
    </source>
</reference>
<proteinExistence type="predicted"/>
<sequence length="117" mass="13249">MEVLDILKKTNIRITPLRLQILDILSKSEHPIAYDEILSKLKVNKTTVYRSLELFEKHSLVIKSEHDRKAFYELGSEAKAYFVCDICHKITNIEIPNVSGAKSIKSAVIKGICNSCS</sequence>
<keyword evidence="1" id="KW-0479">Metal-binding</keyword>
<dbReference type="GO" id="GO:0045892">
    <property type="term" value="P:negative regulation of DNA-templated transcription"/>
    <property type="evidence" value="ECO:0007669"/>
    <property type="project" value="TreeGrafter"/>
</dbReference>
<dbReference type="GO" id="GO:1900376">
    <property type="term" value="P:regulation of secondary metabolite biosynthetic process"/>
    <property type="evidence" value="ECO:0007669"/>
    <property type="project" value="TreeGrafter"/>
</dbReference>
<dbReference type="GO" id="GO:0000976">
    <property type="term" value="F:transcription cis-regulatory region binding"/>
    <property type="evidence" value="ECO:0007669"/>
    <property type="project" value="TreeGrafter"/>
</dbReference>
<dbReference type="GeneID" id="56567286"/>
<dbReference type="GO" id="GO:0003700">
    <property type="term" value="F:DNA-binding transcription factor activity"/>
    <property type="evidence" value="ECO:0007669"/>
    <property type="project" value="InterPro"/>
</dbReference>
<dbReference type="GO" id="GO:0005829">
    <property type="term" value="C:cytosol"/>
    <property type="evidence" value="ECO:0007669"/>
    <property type="project" value="TreeGrafter"/>
</dbReference>
<organism evidence="2 3">
    <name type="scientific">Campylobacter pinnipediorum subsp. caledonicus</name>
    <dbReference type="NCBI Taxonomy" id="1874362"/>
    <lineage>
        <taxon>Bacteria</taxon>
        <taxon>Pseudomonadati</taxon>
        <taxon>Campylobacterota</taxon>
        <taxon>Epsilonproteobacteria</taxon>
        <taxon>Campylobacterales</taxon>
        <taxon>Campylobacteraceae</taxon>
        <taxon>Campylobacter</taxon>
    </lineage>
</organism>
<dbReference type="InterPro" id="IPR036390">
    <property type="entry name" value="WH_DNA-bd_sf"/>
</dbReference>
<evidence type="ECO:0000313" key="3">
    <source>
        <dbReference type="Proteomes" id="UP000190868"/>
    </source>
</evidence>
<dbReference type="RefSeq" id="WP_078423964.1">
    <property type="nucleotide sequence ID" value="NZ_CP017018.1"/>
</dbReference>
<accession>A0A1S6UAK5</accession>
<dbReference type="Gene3D" id="1.10.10.10">
    <property type="entry name" value="Winged helix-like DNA-binding domain superfamily/Winged helix DNA-binding domain"/>
    <property type="match status" value="1"/>
</dbReference>
<dbReference type="SUPFAM" id="SSF46785">
    <property type="entry name" value="Winged helix' DNA-binding domain"/>
    <property type="match status" value="1"/>
</dbReference>
<dbReference type="Pfam" id="PF01475">
    <property type="entry name" value="FUR"/>
    <property type="match status" value="1"/>
</dbReference>
<comment type="cofactor">
    <cofactor evidence="1">
        <name>Zn(2+)</name>
        <dbReference type="ChEBI" id="CHEBI:29105"/>
    </cofactor>
    <text evidence="1">Binds 1 zinc ion per subunit.</text>
</comment>
<keyword evidence="3" id="KW-1185">Reference proteome</keyword>
<dbReference type="AlphaFoldDB" id="A0A1S6UAK5"/>
<dbReference type="InterPro" id="IPR036388">
    <property type="entry name" value="WH-like_DNA-bd_sf"/>
</dbReference>
<evidence type="ECO:0000313" key="2">
    <source>
        <dbReference type="EMBL" id="AQW88477.1"/>
    </source>
</evidence>
<dbReference type="InterPro" id="IPR002481">
    <property type="entry name" value="FUR"/>
</dbReference>
<evidence type="ECO:0000256" key="1">
    <source>
        <dbReference type="PIRSR" id="PIRSR602481-1"/>
    </source>
</evidence>
<dbReference type="GO" id="GO:0008270">
    <property type="term" value="F:zinc ion binding"/>
    <property type="evidence" value="ECO:0007669"/>
    <property type="project" value="TreeGrafter"/>
</dbReference>
<gene>
    <name evidence="2" type="ORF">CPIN18021_1700</name>
</gene>
<dbReference type="PANTHER" id="PTHR33202">
    <property type="entry name" value="ZINC UPTAKE REGULATION PROTEIN"/>
    <property type="match status" value="1"/>
</dbReference>
<dbReference type="PANTHER" id="PTHR33202:SF6">
    <property type="entry name" value="ZINC UPTAKE REGULATION PROTEIN"/>
    <property type="match status" value="1"/>
</dbReference>
<dbReference type="EMBL" id="CP017258">
    <property type="protein sequence ID" value="AQW88477.1"/>
    <property type="molecule type" value="Genomic_DNA"/>
</dbReference>
<dbReference type="KEGG" id="cpin:CPIN18020_1646"/>
<feature type="binding site" evidence="1">
    <location>
        <position position="87"/>
    </location>
    <ligand>
        <name>Zn(2+)</name>
        <dbReference type="ChEBI" id="CHEBI:29105"/>
    </ligand>
</feature>
<keyword evidence="1" id="KW-0862">Zinc</keyword>
<protein>
    <submittedName>
        <fullName evidence="2">Transcriptional regulator, Fur family</fullName>
    </submittedName>
</protein>
<dbReference type="Proteomes" id="UP000190868">
    <property type="component" value="Chromosome"/>
</dbReference>
<name>A0A1S6UAK5_9BACT</name>